<evidence type="ECO:0000313" key="3">
    <source>
        <dbReference type="Proteomes" id="UP001642406"/>
    </source>
</evidence>
<evidence type="ECO:0000256" key="1">
    <source>
        <dbReference type="SAM" id="MobiDB-lite"/>
    </source>
</evidence>
<proteinExistence type="predicted"/>
<accession>A0ABP0B4B4</accession>
<sequence length="230" mass="24309">MADQNWDHFLQQSSAMGIFKPDAFGPLETGDSTTGGDERAGDVPIGSVVPPTTITTASHTPPVLRVVRTAHTPQGRAVFASDDYVYGQYPFADGAAFAMIDRRSSIPVSHRVSSSTSTSSSSSSSSTLPRCPSTGAAFVLCEIPPFRAAMPLRRTLTVDYVVVVAGEAVLCLNDGEGNNEKTVHAGDVVVQQGTQHTWLNQTAVPCRLLYVMLAGKKIGLANGTVLERSG</sequence>
<dbReference type="Proteomes" id="UP001642406">
    <property type="component" value="Unassembled WGS sequence"/>
</dbReference>
<protein>
    <recommendedName>
        <fullName evidence="4">Cupin 2 conserved barrel domain-containing protein</fullName>
    </recommendedName>
</protein>
<dbReference type="EMBL" id="CAWUHC010000012">
    <property type="protein sequence ID" value="CAK7214365.1"/>
    <property type="molecule type" value="Genomic_DNA"/>
</dbReference>
<evidence type="ECO:0000313" key="2">
    <source>
        <dbReference type="EMBL" id="CAK7214365.1"/>
    </source>
</evidence>
<dbReference type="Gene3D" id="2.20.70.150">
    <property type="match status" value="1"/>
</dbReference>
<dbReference type="InterPro" id="IPR011051">
    <property type="entry name" value="RmlC_Cupin_sf"/>
</dbReference>
<evidence type="ECO:0008006" key="4">
    <source>
        <dbReference type="Google" id="ProtNLM"/>
    </source>
</evidence>
<feature type="region of interest" description="Disordered" evidence="1">
    <location>
        <begin position="108"/>
        <end position="129"/>
    </location>
</feature>
<dbReference type="InterPro" id="IPR047142">
    <property type="entry name" value="OryJ/VirC-like"/>
</dbReference>
<reference evidence="2 3" key="1">
    <citation type="submission" date="2024-01" db="EMBL/GenBank/DDBJ databases">
        <authorList>
            <person name="Allen C."/>
            <person name="Tagirdzhanova G."/>
        </authorList>
    </citation>
    <scope>NUCLEOTIDE SEQUENCE [LARGE SCALE GENOMIC DNA]</scope>
</reference>
<organism evidence="2 3">
    <name type="scientific">Sporothrix bragantina</name>
    <dbReference type="NCBI Taxonomy" id="671064"/>
    <lineage>
        <taxon>Eukaryota</taxon>
        <taxon>Fungi</taxon>
        <taxon>Dikarya</taxon>
        <taxon>Ascomycota</taxon>
        <taxon>Pezizomycotina</taxon>
        <taxon>Sordariomycetes</taxon>
        <taxon>Sordariomycetidae</taxon>
        <taxon>Ophiostomatales</taxon>
        <taxon>Ophiostomataceae</taxon>
        <taxon>Sporothrix</taxon>
    </lineage>
</organism>
<dbReference type="SUPFAM" id="SSF51182">
    <property type="entry name" value="RmlC-like cupins"/>
    <property type="match status" value="1"/>
</dbReference>
<dbReference type="InterPro" id="IPR014710">
    <property type="entry name" value="RmlC-like_jellyroll"/>
</dbReference>
<feature type="compositionally biased region" description="Low complexity" evidence="1">
    <location>
        <begin position="113"/>
        <end position="127"/>
    </location>
</feature>
<dbReference type="PANTHER" id="PTHR36156">
    <property type="entry name" value="SLR2101 PROTEIN"/>
    <property type="match status" value="1"/>
</dbReference>
<dbReference type="Gene3D" id="2.60.120.10">
    <property type="entry name" value="Jelly Rolls"/>
    <property type="match status" value="1"/>
</dbReference>
<name>A0ABP0B4B4_9PEZI</name>
<keyword evidence="3" id="KW-1185">Reference proteome</keyword>
<gene>
    <name evidence="2" type="ORF">SBRCBS47491_002117</name>
</gene>
<comment type="caution">
    <text evidence="2">The sequence shown here is derived from an EMBL/GenBank/DDBJ whole genome shotgun (WGS) entry which is preliminary data.</text>
</comment>
<dbReference type="PANTHER" id="PTHR36156:SF2">
    <property type="entry name" value="CUPIN TYPE-2 DOMAIN-CONTAINING PROTEIN"/>
    <property type="match status" value="1"/>
</dbReference>
<feature type="region of interest" description="Disordered" evidence="1">
    <location>
        <begin position="21"/>
        <end position="43"/>
    </location>
</feature>